<keyword evidence="1" id="KW-0812">Transmembrane</keyword>
<comment type="caution">
    <text evidence="2">The sequence shown here is derived from an EMBL/GenBank/DDBJ whole genome shotgun (WGS) entry which is preliminary data.</text>
</comment>
<feature type="transmembrane region" description="Helical" evidence="1">
    <location>
        <begin position="70"/>
        <end position="87"/>
    </location>
</feature>
<evidence type="ECO:0000313" key="3">
    <source>
        <dbReference type="Proteomes" id="UP001172743"/>
    </source>
</evidence>
<protein>
    <submittedName>
        <fullName evidence="2">Uncharacterized protein</fullName>
    </submittedName>
</protein>
<evidence type="ECO:0000313" key="2">
    <source>
        <dbReference type="EMBL" id="MDN4492243.1"/>
    </source>
</evidence>
<dbReference type="Proteomes" id="UP001172743">
    <property type="component" value="Unassembled WGS sequence"/>
</dbReference>
<feature type="transmembrane region" description="Helical" evidence="1">
    <location>
        <begin position="40"/>
        <end position="63"/>
    </location>
</feature>
<keyword evidence="1" id="KW-1133">Transmembrane helix</keyword>
<keyword evidence="3" id="KW-1185">Reference proteome</keyword>
<proteinExistence type="predicted"/>
<sequence length="199" mass="22690">MRKKDSHFVEFKNNRVFITLFLHVVIGLLCSFIPEENAGLWVGINIALATVFALVNYTIWLFHKNNSKRYFSLHTFVMLLGIAFYMMSPAFRALYPSIFFWLLLLVTLVLVGFLIIKYDAVTNAFVNPGDSWFVKILGMYGGIIFIAGGVLWAYMNATETGPFAPVAIILFFIGIFLLMIAPIMLATPERVKELEKPRY</sequence>
<feature type="transmembrane region" description="Helical" evidence="1">
    <location>
        <begin position="16"/>
        <end position="34"/>
    </location>
</feature>
<organism evidence="2 3">
    <name type="scientific">Ureibacillus aquaedulcis</name>
    <dbReference type="NCBI Taxonomy" id="3058421"/>
    <lineage>
        <taxon>Bacteria</taxon>
        <taxon>Bacillati</taxon>
        <taxon>Bacillota</taxon>
        <taxon>Bacilli</taxon>
        <taxon>Bacillales</taxon>
        <taxon>Caryophanaceae</taxon>
        <taxon>Ureibacillus</taxon>
    </lineage>
</organism>
<accession>A0ABT8GLF1</accession>
<feature type="transmembrane region" description="Helical" evidence="1">
    <location>
        <begin position="137"/>
        <end position="157"/>
    </location>
</feature>
<keyword evidence="1" id="KW-0472">Membrane</keyword>
<name>A0ABT8GLF1_9BACL</name>
<feature type="transmembrane region" description="Helical" evidence="1">
    <location>
        <begin position="163"/>
        <end position="186"/>
    </location>
</feature>
<gene>
    <name evidence="2" type="ORF">QYB95_01705</name>
</gene>
<evidence type="ECO:0000256" key="1">
    <source>
        <dbReference type="SAM" id="Phobius"/>
    </source>
</evidence>
<reference evidence="2" key="1">
    <citation type="submission" date="2023-07" db="EMBL/GenBank/DDBJ databases">
        <title>Ureibacillus sp. isolated from freshwater well.</title>
        <authorList>
            <person name="Kirdat K."/>
            <person name="Bhatt A."/>
            <person name="Teware R."/>
            <person name="Bhavsar Y."/>
            <person name="Yadav A."/>
        </authorList>
    </citation>
    <scope>NUCLEOTIDE SEQUENCE</scope>
    <source>
        <strain evidence="2">BA0131</strain>
    </source>
</reference>
<dbReference type="EMBL" id="JAUHTQ010000001">
    <property type="protein sequence ID" value="MDN4492243.1"/>
    <property type="molecule type" value="Genomic_DNA"/>
</dbReference>
<dbReference type="RefSeq" id="WP_301136347.1">
    <property type="nucleotide sequence ID" value="NZ_JAUHTQ010000001.1"/>
</dbReference>
<feature type="transmembrane region" description="Helical" evidence="1">
    <location>
        <begin position="93"/>
        <end position="116"/>
    </location>
</feature>